<dbReference type="AlphaFoldDB" id="A0AA97FB92"/>
<evidence type="ECO:0000313" key="3">
    <source>
        <dbReference type="Proteomes" id="UP001301797"/>
    </source>
</evidence>
<organism evidence="2 3">
    <name type="scientific">Methanochimaera problematica</name>
    <dbReference type="NCBI Taxonomy" id="2609417"/>
    <lineage>
        <taxon>Archaea</taxon>
        <taxon>Methanobacteriati</taxon>
        <taxon>Methanobacteriota</taxon>
        <taxon>Stenosarchaea group</taxon>
        <taxon>Methanomicrobia</taxon>
        <taxon>Methanomicrobiales</taxon>
        <taxon>Methanomicrobiaceae</taxon>
        <taxon>Methanochimaera</taxon>
    </lineage>
</organism>
<evidence type="ECO:0000313" key="2">
    <source>
        <dbReference type="EMBL" id="WOF15907.1"/>
    </source>
</evidence>
<dbReference type="RefSeq" id="WP_317137477.1">
    <property type="nucleotide sequence ID" value="NZ_CP043875.1"/>
</dbReference>
<proteinExistence type="predicted"/>
<gene>
    <name evidence="2" type="ORF">F1737_03945</name>
</gene>
<sequence length="193" mass="21391">MNDDDSKTVKWTRKIPLTTNTYVLKQLFIVLIIAMVPLFLLLVILDPDMLFEIIQIVGLVFGIMVVLAVISLILLQVTTRGGIEATFTLNGKSMLYEAGKNSKSLNRFTAAGAILAGSPSALGGSLINISRETESMKWREVHKVTAYDSQKTIVAGRKNMISPMGLFCTDENYEEVINFVETHIPSNVILIRK</sequence>
<protein>
    <submittedName>
        <fullName evidence="2">Uncharacterized protein</fullName>
    </submittedName>
</protein>
<reference evidence="2 3" key="1">
    <citation type="submission" date="2019-09" db="EMBL/GenBank/DDBJ databases">
        <title>The complete genome of Methanoplanus sp. FWC-SCC4.</title>
        <authorList>
            <person name="Chen S.-C."/>
            <person name="Zhou Y.-Z."/>
            <person name="Lai M.-C."/>
        </authorList>
    </citation>
    <scope>NUCLEOTIDE SEQUENCE [LARGE SCALE GENOMIC DNA]</scope>
    <source>
        <strain evidence="2 3">FWC-SCC4</strain>
    </source>
</reference>
<feature type="transmembrane region" description="Helical" evidence="1">
    <location>
        <begin position="27"/>
        <end position="45"/>
    </location>
</feature>
<keyword evidence="1" id="KW-0812">Transmembrane</keyword>
<dbReference type="GeneID" id="85229291"/>
<keyword evidence="1" id="KW-1133">Transmembrane helix</keyword>
<dbReference type="EMBL" id="CP043875">
    <property type="protein sequence ID" value="WOF15907.1"/>
    <property type="molecule type" value="Genomic_DNA"/>
</dbReference>
<dbReference type="KEGG" id="mefw:F1737_03945"/>
<keyword evidence="3" id="KW-1185">Reference proteome</keyword>
<evidence type="ECO:0000256" key="1">
    <source>
        <dbReference type="SAM" id="Phobius"/>
    </source>
</evidence>
<name>A0AA97FB92_9EURY</name>
<feature type="transmembrane region" description="Helical" evidence="1">
    <location>
        <begin position="57"/>
        <end position="77"/>
    </location>
</feature>
<accession>A0AA97FB92</accession>
<keyword evidence="1" id="KW-0472">Membrane</keyword>
<dbReference type="Proteomes" id="UP001301797">
    <property type="component" value="Chromosome"/>
</dbReference>